<reference evidence="1 2" key="1">
    <citation type="journal article" date="2023" name="Ecotoxicol. Environ. Saf.">
        <title>Mercury remediation potential of mercury-resistant strain Rheinheimera metallidurans sp. nov. isolated from a municipal waste dumping site.</title>
        <authorList>
            <person name="Yadav V."/>
            <person name="Manjhi A."/>
            <person name="Vadakedath N."/>
        </authorList>
    </citation>
    <scope>NUCLEOTIDE SEQUENCE [LARGE SCALE GENOMIC DNA]</scope>
    <source>
        <strain evidence="1 2">E-49</strain>
    </source>
</reference>
<name>A0ABU8C3H7_9GAMM</name>
<protein>
    <recommendedName>
        <fullName evidence="3">YD repeat-containing protein</fullName>
    </recommendedName>
</protein>
<comment type="caution">
    <text evidence="1">The sequence shown here is derived from an EMBL/GenBank/DDBJ whole genome shotgun (WGS) entry which is preliminary data.</text>
</comment>
<evidence type="ECO:0000313" key="1">
    <source>
        <dbReference type="EMBL" id="MEH8016467.1"/>
    </source>
</evidence>
<organism evidence="1 2">
    <name type="scientific">Rheinheimera muenzenbergensis</name>
    <dbReference type="NCBI Taxonomy" id="1193628"/>
    <lineage>
        <taxon>Bacteria</taxon>
        <taxon>Pseudomonadati</taxon>
        <taxon>Pseudomonadota</taxon>
        <taxon>Gammaproteobacteria</taxon>
        <taxon>Chromatiales</taxon>
        <taxon>Chromatiaceae</taxon>
        <taxon>Rheinheimera</taxon>
    </lineage>
</organism>
<sequence length="404" mass="46754">MRFLLFFLMFVSLHARSDIYRTAYFAEFPFWESPVQPYKFATPLTKEDALKRVHIQVGYDEQNRIVDIQTRQGTKFKTLGHFFDAMYVHAVHTKIRYQDQREVHEFYNQSGNQVTGWGQVWQKIYHKDHRGRYLKMEFLDRTGKPVENSWGIAYYRWQHQFDGSVIEERFSQTAELKVHRPGFEFQRIRLVYDSEGHLRLMQNLDADLKLLASKSGASQYAYFYNAEGLFSHWEIYDDKGLPAIGPSNTAGEIQENLPGGAKKISFFDKAGGPAMHWSGSAQMEIKNDVYGNIIEFSLYDSEKKPVNGNSKYAKIVYVWDKQGLNLTSQSFVDQAGAPTLHPDGYSQIRYFYDAGGFLTELHFLDLAGQPVMSQYDKAAVIRFDYDQKGQRTGINKFGTDGKKL</sequence>
<accession>A0ABU8C3H7</accession>
<proteinExistence type="predicted"/>
<evidence type="ECO:0008006" key="3">
    <source>
        <dbReference type="Google" id="ProtNLM"/>
    </source>
</evidence>
<dbReference type="Proteomes" id="UP001375382">
    <property type="component" value="Unassembled WGS sequence"/>
</dbReference>
<evidence type="ECO:0000313" key="2">
    <source>
        <dbReference type="Proteomes" id="UP001375382"/>
    </source>
</evidence>
<keyword evidence="2" id="KW-1185">Reference proteome</keyword>
<gene>
    <name evidence="1" type="ORF">MN202_04440</name>
</gene>
<dbReference type="EMBL" id="JALAAR010000003">
    <property type="protein sequence ID" value="MEH8016467.1"/>
    <property type="molecule type" value="Genomic_DNA"/>
</dbReference>
<dbReference type="RefSeq" id="WP_335734887.1">
    <property type="nucleotide sequence ID" value="NZ_JALAAR010000003.1"/>
</dbReference>